<dbReference type="STRING" id="151549.A0A4C1WHR0"/>
<protein>
    <submittedName>
        <fullName evidence="7">Protocadherin Fat 4</fullName>
    </submittedName>
</protein>
<dbReference type="InterPro" id="IPR039808">
    <property type="entry name" value="Cadherin"/>
</dbReference>
<dbReference type="EMBL" id="BGZK01000550">
    <property type="protein sequence ID" value="GBP49667.1"/>
    <property type="molecule type" value="Genomic_DNA"/>
</dbReference>
<sequence length="276" mass="30704">MEFGTECVRSTEKDTGCYLVHYTEWLLTKTILKSSPSSRTSRTRGLNGKLYYTITSGDDSGDFDIAENGTIYTRKLLDRETVPAYNLVVTARDMPKPPEPQMSSTVQVFCHSVAEAKPPTAFSFLIEGSDGPWPSSTPARCAGGVDRRPEVNTPRLHYRALSGAARPPPAQWPLMSAGGSDFVYSRTRSTPAETRSKLALAPAQPLLVKKDYDTKCYGFSLVIDELSSGDARSTLQFAAQRSLRNVRKASNLRNCVGEFLSYKRNRRCRTIDRMRP</sequence>
<keyword evidence="8" id="KW-1185">Reference proteome</keyword>
<dbReference type="CDD" id="cd11304">
    <property type="entry name" value="Cadherin_repeat"/>
    <property type="match status" value="1"/>
</dbReference>
<dbReference type="GO" id="GO:0005509">
    <property type="term" value="F:calcium ion binding"/>
    <property type="evidence" value="ECO:0007669"/>
    <property type="project" value="UniProtKB-UniRule"/>
</dbReference>
<dbReference type="SMART" id="SM00112">
    <property type="entry name" value="CA"/>
    <property type="match status" value="1"/>
</dbReference>
<dbReference type="AlphaFoldDB" id="A0A4C1WHR0"/>
<evidence type="ECO:0000256" key="4">
    <source>
        <dbReference type="ARBA" id="ARBA00023136"/>
    </source>
</evidence>
<dbReference type="GO" id="GO:0007156">
    <property type="term" value="P:homophilic cell adhesion via plasma membrane adhesion molecules"/>
    <property type="evidence" value="ECO:0007669"/>
    <property type="project" value="InterPro"/>
</dbReference>
<dbReference type="PANTHER" id="PTHR24027">
    <property type="entry name" value="CADHERIN-23"/>
    <property type="match status" value="1"/>
</dbReference>
<dbReference type="Pfam" id="PF00028">
    <property type="entry name" value="Cadherin"/>
    <property type="match status" value="1"/>
</dbReference>
<dbReference type="Gene3D" id="2.60.40.60">
    <property type="entry name" value="Cadherins"/>
    <property type="match status" value="1"/>
</dbReference>
<evidence type="ECO:0000256" key="5">
    <source>
        <dbReference type="PROSITE-ProRule" id="PRU00043"/>
    </source>
</evidence>
<keyword evidence="3 5" id="KW-0106">Calcium</keyword>
<dbReference type="GO" id="GO:0016342">
    <property type="term" value="C:catenin complex"/>
    <property type="evidence" value="ECO:0007669"/>
    <property type="project" value="TreeGrafter"/>
</dbReference>
<dbReference type="InterPro" id="IPR002126">
    <property type="entry name" value="Cadherin-like_dom"/>
</dbReference>
<comment type="subcellular location">
    <subcellularLocation>
        <location evidence="1">Membrane</location>
    </subcellularLocation>
</comment>
<dbReference type="GO" id="GO:0008013">
    <property type="term" value="F:beta-catenin binding"/>
    <property type="evidence" value="ECO:0007669"/>
    <property type="project" value="TreeGrafter"/>
</dbReference>
<dbReference type="InterPro" id="IPR015919">
    <property type="entry name" value="Cadherin-like_sf"/>
</dbReference>
<proteinExistence type="predicted"/>
<accession>A0A4C1WHR0</accession>
<gene>
    <name evidence="7" type="primary">Fat4</name>
    <name evidence="7" type="ORF">EVAR_33300_1</name>
</gene>
<evidence type="ECO:0000313" key="7">
    <source>
        <dbReference type="EMBL" id="GBP49667.1"/>
    </source>
</evidence>
<reference evidence="7 8" key="1">
    <citation type="journal article" date="2019" name="Commun. Biol.">
        <title>The bagworm genome reveals a unique fibroin gene that provides high tensile strength.</title>
        <authorList>
            <person name="Kono N."/>
            <person name="Nakamura H."/>
            <person name="Ohtoshi R."/>
            <person name="Tomita M."/>
            <person name="Numata K."/>
            <person name="Arakawa K."/>
        </authorList>
    </citation>
    <scope>NUCLEOTIDE SEQUENCE [LARGE SCALE GENOMIC DNA]</scope>
</reference>
<keyword evidence="2" id="KW-0677">Repeat</keyword>
<evidence type="ECO:0000259" key="6">
    <source>
        <dbReference type="PROSITE" id="PS50268"/>
    </source>
</evidence>
<name>A0A4C1WHR0_EUMVA</name>
<dbReference type="PROSITE" id="PS50268">
    <property type="entry name" value="CADHERIN_2"/>
    <property type="match status" value="1"/>
</dbReference>
<evidence type="ECO:0000256" key="3">
    <source>
        <dbReference type="ARBA" id="ARBA00022837"/>
    </source>
</evidence>
<evidence type="ECO:0000256" key="2">
    <source>
        <dbReference type="ARBA" id="ARBA00022737"/>
    </source>
</evidence>
<evidence type="ECO:0000256" key="1">
    <source>
        <dbReference type="ARBA" id="ARBA00004370"/>
    </source>
</evidence>
<dbReference type="OrthoDB" id="6252479at2759"/>
<dbReference type="GO" id="GO:0045296">
    <property type="term" value="F:cadherin binding"/>
    <property type="evidence" value="ECO:0007669"/>
    <property type="project" value="TreeGrafter"/>
</dbReference>
<feature type="domain" description="Cadherin" evidence="6">
    <location>
        <begin position="47"/>
        <end position="121"/>
    </location>
</feature>
<evidence type="ECO:0000313" key="8">
    <source>
        <dbReference type="Proteomes" id="UP000299102"/>
    </source>
</evidence>
<comment type="caution">
    <text evidence="7">The sequence shown here is derived from an EMBL/GenBank/DDBJ whole genome shotgun (WGS) entry which is preliminary data.</text>
</comment>
<dbReference type="Proteomes" id="UP000299102">
    <property type="component" value="Unassembled WGS sequence"/>
</dbReference>
<organism evidence="7 8">
    <name type="scientific">Eumeta variegata</name>
    <name type="common">Bagworm moth</name>
    <name type="synonym">Eumeta japonica</name>
    <dbReference type="NCBI Taxonomy" id="151549"/>
    <lineage>
        <taxon>Eukaryota</taxon>
        <taxon>Metazoa</taxon>
        <taxon>Ecdysozoa</taxon>
        <taxon>Arthropoda</taxon>
        <taxon>Hexapoda</taxon>
        <taxon>Insecta</taxon>
        <taxon>Pterygota</taxon>
        <taxon>Neoptera</taxon>
        <taxon>Endopterygota</taxon>
        <taxon>Lepidoptera</taxon>
        <taxon>Glossata</taxon>
        <taxon>Ditrysia</taxon>
        <taxon>Tineoidea</taxon>
        <taxon>Psychidae</taxon>
        <taxon>Oiketicinae</taxon>
        <taxon>Eumeta</taxon>
    </lineage>
</organism>
<dbReference type="PANTHER" id="PTHR24027:SF438">
    <property type="entry name" value="CADHERIN 23"/>
    <property type="match status" value="1"/>
</dbReference>
<keyword evidence="4" id="KW-0472">Membrane</keyword>
<dbReference type="SUPFAM" id="SSF49313">
    <property type="entry name" value="Cadherin-like"/>
    <property type="match status" value="1"/>
</dbReference>
<dbReference type="GO" id="GO:0016477">
    <property type="term" value="P:cell migration"/>
    <property type="evidence" value="ECO:0007669"/>
    <property type="project" value="TreeGrafter"/>
</dbReference>